<dbReference type="GO" id="GO:0003729">
    <property type="term" value="F:mRNA binding"/>
    <property type="evidence" value="ECO:0007669"/>
    <property type="project" value="TreeGrafter"/>
</dbReference>
<keyword evidence="3" id="KW-0539">Nucleus</keyword>
<accession>A0A5M6C187</accession>
<evidence type="ECO:0000256" key="3">
    <source>
        <dbReference type="ARBA" id="ARBA00023242"/>
    </source>
</evidence>
<dbReference type="GO" id="GO:0006406">
    <property type="term" value="P:mRNA export from nucleus"/>
    <property type="evidence" value="ECO:0007669"/>
    <property type="project" value="TreeGrafter"/>
</dbReference>
<dbReference type="KEGG" id="ksn:43588220"/>
<dbReference type="EMBL" id="CP144057">
    <property type="protein sequence ID" value="WWD19703.1"/>
    <property type="molecule type" value="Genomic_DNA"/>
</dbReference>
<dbReference type="InterPro" id="IPR019163">
    <property type="entry name" value="THO_Thoc5"/>
</dbReference>
<keyword evidence="5" id="KW-1185">Reference proteome</keyword>
<evidence type="ECO:0000313" key="5">
    <source>
        <dbReference type="Proteomes" id="UP000322225"/>
    </source>
</evidence>
<dbReference type="GO" id="GO:0000445">
    <property type="term" value="C:THO complex part of transcription export complex"/>
    <property type="evidence" value="ECO:0007669"/>
    <property type="project" value="TreeGrafter"/>
</dbReference>
<comment type="subcellular location">
    <subcellularLocation>
        <location evidence="1">Nucleus</location>
    </subcellularLocation>
</comment>
<dbReference type="PANTHER" id="PTHR13375">
    <property type="entry name" value="FMS INTERACTING PROTEIN"/>
    <property type="match status" value="1"/>
</dbReference>
<dbReference type="Proteomes" id="UP000322225">
    <property type="component" value="Chromosome 7"/>
</dbReference>
<name>A0A5M6C187_9TREE</name>
<evidence type="ECO:0000256" key="1">
    <source>
        <dbReference type="ARBA" id="ARBA00004123"/>
    </source>
</evidence>
<dbReference type="PANTHER" id="PTHR13375:SF3">
    <property type="entry name" value="THO COMPLEX SUBUNIT 5 HOMOLOG"/>
    <property type="match status" value="1"/>
</dbReference>
<dbReference type="AlphaFoldDB" id="A0A5M6C187"/>
<dbReference type="OrthoDB" id="20582at2759"/>
<reference evidence="4" key="2">
    <citation type="submission" date="2024-01" db="EMBL/GenBank/DDBJ databases">
        <title>Comparative genomics of Cryptococcus and Kwoniella reveals pathogenesis evolution and contrasting modes of karyotype evolution via chromosome fusion or intercentromeric recombination.</title>
        <authorList>
            <person name="Coelho M.A."/>
            <person name="David-Palma M."/>
            <person name="Shea T."/>
            <person name="Bowers K."/>
            <person name="McGinley-Smith S."/>
            <person name="Mohammad A.W."/>
            <person name="Gnirke A."/>
            <person name="Yurkov A.M."/>
            <person name="Nowrousian M."/>
            <person name="Sun S."/>
            <person name="Cuomo C.A."/>
            <person name="Heitman J."/>
        </authorList>
    </citation>
    <scope>NUCLEOTIDE SEQUENCE</scope>
    <source>
        <strain evidence="4">CBS 12478</strain>
    </source>
</reference>
<evidence type="ECO:0000313" key="4">
    <source>
        <dbReference type="EMBL" id="WWD19703.1"/>
    </source>
</evidence>
<evidence type="ECO:0000256" key="2">
    <source>
        <dbReference type="ARBA" id="ARBA00008044"/>
    </source>
</evidence>
<protein>
    <submittedName>
        <fullName evidence="4">Uncharacterized protein</fullName>
    </submittedName>
</protein>
<proteinExistence type="inferred from homology"/>
<dbReference type="RefSeq" id="XP_031861691.1">
    <property type="nucleotide sequence ID" value="XM_032004089.1"/>
</dbReference>
<reference evidence="4" key="1">
    <citation type="submission" date="2017-08" db="EMBL/GenBank/DDBJ databases">
        <authorList>
            <person name="Cuomo C."/>
            <person name="Billmyre B."/>
            <person name="Heitman J."/>
        </authorList>
    </citation>
    <scope>NUCLEOTIDE SEQUENCE</scope>
    <source>
        <strain evidence="4">CBS 12478</strain>
    </source>
</reference>
<gene>
    <name evidence="4" type="ORF">CI109_104167</name>
</gene>
<organism evidence="4 5">
    <name type="scientific">Kwoniella shandongensis</name>
    <dbReference type="NCBI Taxonomy" id="1734106"/>
    <lineage>
        <taxon>Eukaryota</taxon>
        <taxon>Fungi</taxon>
        <taxon>Dikarya</taxon>
        <taxon>Basidiomycota</taxon>
        <taxon>Agaricomycotina</taxon>
        <taxon>Tremellomycetes</taxon>
        <taxon>Tremellales</taxon>
        <taxon>Cryptococcaceae</taxon>
        <taxon>Kwoniella</taxon>
    </lineage>
</organism>
<comment type="similarity">
    <text evidence="2">Belongs to the THOC5 family.</text>
</comment>
<dbReference type="GeneID" id="43588220"/>
<dbReference type="Pfam" id="PF09766">
    <property type="entry name" value="FmiP_Thoc5"/>
    <property type="match status" value="1"/>
</dbReference>
<sequence length="249" mass="26772">MVLPSVISEPSPIDPLVLLPLPNTLPSSPISDLDPLLSALEAHLSPSSTNDPNVTKLPIPVLTALMRQITRRSQVLLNAARVGAAEAREELDGVDGDLRGVEYERERVKEEIDRCMEYAPAYEELDLPDIESFLASADESVLSSLPPKDDEGYEHAVTIARLENELNEITKREAHLAQLTKDRDALIRAKKEIKIKFDAVDVHLTGFGRSANAVAAKLKDVAEIAGSTAVASSTPAPSPAPAMAPSLSS</sequence>